<organism evidence="2 3">
    <name type="scientific">Heligmosomoides polygyrus</name>
    <name type="common">Parasitic roundworm</name>
    <dbReference type="NCBI Taxonomy" id="6339"/>
    <lineage>
        <taxon>Eukaryota</taxon>
        <taxon>Metazoa</taxon>
        <taxon>Ecdysozoa</taxon>
        <taxon>Nematoda</taxon>
        <taxon>Chromadorea</taxon>
        <taxon>Rhabditida</taxon>
        <taxon>Rhabditina</taxon>
        <taxon>Rhabditomorpha</taxon>
        <taxon>Strongyloidea</taxon>
        <taxon>Heligmosomidae</taxon>
        <taxon>Heligmosomoides</taxon>
    </lineage>
</organism>
<dbReference type="OrthoDB" id="5875634at2759"/>
<reference evidence="1 2" key="1">
    <citation type="submission" date="2018-11" db="EMBL/GenBank/DDBJ databases">
        <authorList>
            <consortium name="Pathogen Informatics"/>
        </authorList>
    </citation>
    <scope>NUCLEOTIDE SEQUENCE [LARGE SCALE GENOMIC DNA]</scope>
</reference>
<protein>
    <submittedName>
        <fullName evidence="1 3">Uncharacterized protein</fullName>
    </submittedName>
</protein>
<proteinExistence type="predicted"/>
<dbReference type="Proteomes" id="UP000050761">
    <property type="component" value="Unassembled WGS sequence"/>
</dbReference>
<gene>
    <name evidence="1" type="ORF">HPBE_LOCUS26654</name>
</gene>
<accession>A0A3P8EPM5</accession>
<dbReference type="AlphaFoldDB" id="A0A183GVD5"/>
<evidence type="ECO:0000313" key="1">
    <source>
        <dbReference type="EMBL" id="VDP58741.1"/>
    </source>
</evidence>
<keyword evidence="2" id="KW-1185">Reference proteome</keyword>
<accession>A0A183GVD5</accession>
<dbReference type="EMBL" id="UZAH01040518">
    <property type="protein sequence ID" value="VDP58741.1"/>
    <property type="molecule type" value="Genomic_DNA"/>
</dbReference>
<evidence type="ECO:0000313" key="2">
    <source>
        <dbReference type="Proteomes" id="UP000050761"/>
    </source>
</evidence>
<dbReference type="WBParaSite" id="HPBE_0002665501-mRNA-1">
    <property type="protein sequence ID" value="HPBE_0002665501-mRNA-1"/>
    <property type="gene ID" value="HPBE_0002665501"/>
</dbReference>
<name>A0A183GVD5_HELPZ</name>
<reference evidence="3" key="2">
    <citation type="submission" date="2019-09" db="UniProtKB">
        <authorList>
            <consortium name="WormBaseParasite"/>
        </authorList>
    </citation>
    <scope>IDENTIFICATION</scope>
</reference>
<evidence type="ECO:0000313" key="3">
    <source>
        <dbReference type="WBParaSite" id="HPBE_0002665501-mRNA-1"/>
    </source>
</evidence>
<sequence length="129" mass="14150">MRPNGRQSADDACAAAGAGARHEFRSNLYQEIVKAKENTAFVGSTAKYQFKNTEQTHFLQRANQMQNILPGRELNPGLACDRRGYSPLYYRGPGFEALGIRYQAAAVAAAAVTAACINTARAHLVRCWE</sequence>